<keyword evidence="1" id="KW-1133">Transmembrane helix</keyword>
<keyword evidence="1" id="KW-0812">Transmembrane</keyword>
<evidence type="ECO:0000313" key="3">
    <source>
        <dbReference type="Proteomes" id="UP001224622"/>
    </source>
</evidence>
<name>A0AAJ1Y7D5_SERFO</name>
<dbReference type="RefSeq" id="WP_309046481.1">
    <property type="nucleotide sequence ID" value="NZ_JAVIGA010000001.1"/>
</dbReference>
<evidence type="ECO:0000313" key="2">
    <source>
        <dbReference type="EMBL" id="MDQ9125053.1"/>
    </source>
</evidence>
<dbReference type="EMBL" id="JAVIGA010000001">
    <property type="protein sequence ID" value="MDQ9125053.1"/>
    <property type="molecule type" value="Genomic_DNA"/>
</dbReference>
<dbReference type="Proteomes" id="UP001224622">
    <property type="component" value="Unassembled WGS sequence"/>
</dbReference>
<accession>A0AAJ1Y7D5</accession>
<protein>
    <submittedName>
        <fullName evidence="2">Uncharacterized protein</fullName>
    </submittedName>
</protein>
<dbReference type="AlphaFoldDB" id="A0AAJ1Y7D5"/>
<sequence>MLSGAGIKAGCGIIRIIAGAVEEYPDGQGNFPLLPFLFGRLRVLLWFYCLFLCTLSILRWLRCLSAIHQQ</sequence>
<organism evidence="2 3">
    <name type="scientific">Serratia fonticola</name>
    <dbReference type="NCBI Taxonomy" id="47917"/>
    <lineage>
        <taxon>Bacteria</taxon>
        <taxon>Pseudomonadati</taxon>
        <taxon>Pseudomonadota</taxon>
        <taxon>Gammaproteobacteria</taxon>
        <taxon>Enterobacterales</taxon>
        <taxon>Yersiniaceae</taxon>
        <taxon>Serratia</taxon>
    </lineage>
</organism>
<proteinExistence type="predicted"/>
<feature type="transmembrane region" description="Helical" evidence="1">
    <location>
        <begin position="43"/>
        <end position="61"/>
    </location>
</feature>
<gene>
    <name evidence="2" type="ORF">RDT67_01280</name>
</gene>
<reference evidence="2" key="1">
    <citation type="submission" date="2023-08" db="EMBL/GenBank/DDBJ databases">
        <title>The Comparative Genomic Analysis of Yersiniaceae from Polar Regions.</title>
        <authorList>
            <person name="Goncharov A."/>
            <person name="Aslanov B."/>
            <person name="Kolodzhieva V."/>
            <person name="Azarov D."/>
            <person name="Mochov A."/>
            <person name="Lebedeva E."/>
        </authorList>
    </citation>
    <scope>NUCLEOTIDE SEQUENCE</scope>
    <source>
        <strain evidence="2">Vf</strain>
    </source>
</reference>
<keyword evidence="1" id="KW-0472">Membrane</keyword>
<comment type="caution">
    <text evidence="2">The sequence shown here is derived from an EMBL/GenBank/DDBJ whole genome shotgun (WGS) entry which is preliminary data.</text>
</comment>
<evidence type="ECO:0000256" key="1">
    <source>
        <dbReference type="SAM" id="Phobius"/>
    </source>
</evidence>